<feature type="domain" description="ZP" evidence="4">
    <location>
        <begin position="1"/>
        <end position="117"/>
    </location>
</feature>
<evidence type="ECO:0000256" key="2">
    <source>
        <dbReference type="SAM" id="MobiDB-lite"/>
    </source>
</evidence>
<dbReference type="InterPro" id="IPR057475">
    <property type="entry name" value="CUT_C"/>
</dbReference>
<feature type="region of interest" description="Disordered" evidence="2">
    <location>
        <begin position="264"/>
        <end position="293"/>
    </location>
</feature>
<proteinExistence type="predicted"/>
<dbReference type="OrthoDB" id="6139674at2759"/>
<keyword evidence="5" id="KW-1185">Reference proteome</keyword>
<reference evidence="6" key="1">
    <citation type="submission" date="2020-12" db="UniProtKB">
        <authorList>
            <consortium name="WormBaseParasite"/>
        </authorList>
    </citation>
    <scope>IDENTIFICATION</scope>
    <source>
        <strain evidence="6">MHco3</strain>
    </source>
</reference>
<sequence length="293" mass="32849">VLDKGQNGAPIKFATIGDTVYHKWTCDSTDKANFCMTVHSCIADDGQGMGQQLVDERGCSLDSFLLKDLNYDDGLTAGQEAQVFKFADKPTIFFSCTIRLELKEDSNDECIHPSEYCTDPRQESLPFRTQNRVSTEISKDFPRPPANVSDEEEGEEGIIDNVDELVEQSTAEEYLPSRKIRQSKRHVADVDVSTQSVDILDFPEYGFQLERGNIGAFPSSSNLQVCVSRISLGFILSIFGLLVAISILLYIRLSPRMRRIRNTVIRGSEQKQRSPVSPTVHWQPASHTKYGSE</sequence>
<name>A0A7I4YY78_HAECO</name>
<dbReference type="PROSITE" id="PS51034">
    <property type="entry name" value="ZP_2"/>
    <property type="match status" value="1"/>
</dbReference>
<dbReference type="Pfam" id="PF25301">
    <property type="entry name" value="CUT_C"/>
    <property type="match status" value="1"/>
</dbReference>
<accession>A0A7I4YY78</accession>
<keyword evidence="1" id="KW-0732">Signal</keyword>
<dbReference type="AlphaFoldDB" id="A0A7I4YY78"/>
<protein>
    <submittedName>
        <fullName evidence="6">ZP domain-containing protein</fullName>
    </submittedName>
</protein>
<evidence type="ECO:0000313" key="5">
    <source>
        <dbReference type="Proteomes" id="UP000025227"/>
    </source>
</evidence>
<dbReference type="InterPro" id="IPR001507">
    <property type="entry name" value="ZP_dom"/>
</dbReference>
<feature type="transmembrane region" description="Helical" evidence="3">
    <location>
        <begin position="230"/>
        <end position="251"/>
    </location>
</feature>
<dbReference type="PANTHER" id="PTHR22907:SF1">
    <property type="entry name" value="ZP DOMAIN-CONTAINING PROTEIN"/>
    <property type="match status" value="1"/>
</dbReference>
<keyword evidence="3" id="KW-1133">Transmembrane helix</keyword>
<dbReference type="InterPro" id="IPR051962">
    <property type="entry name" value="Cuticlin"/>
</dbReference>
<dbReference type="PANTHER" id="PTHR22907">
    <property type="entry name" value="GH04558P"/>
    <property type="match status" value="1"/>
</dbReference>
<evidence type="ECO:0000256" key="1">
    <source>
        <dbReference type="ARBA" id="ARBA00022729"/>
    </source>
</evidence>
<keyword evidence="3" id="KW-0812">Transmembrane</keyword>
<dbReference type="WBParaSite" id="HCON_00148550-00001">
    <property type="protein sequence ID" value="HCON_00148550-00001"/>
    <property type="gene ID" value="HCON_00148550"/>
</dbReference>
<evidence type="ECO:0000313" key="6">
    <source>
        <dbReference type="WBParaSite" id="HCON_00148550-00001"/>
    </source>
</evidence>
<evidence type="ECO:0000259" key="4">
    <source>
        <dbReference type="PROSITE" id="PS51034"/>
    </source>
</evidence>
<organism evidence="5 6">
    <name type="scientific">Haemonchus contortus</name>
    <name type="common">Barber pole worm</name>
    <dbReference type="NCBI Taxonomy" id="6289"/>
    <lineage>
        <taxon>Eukaryota</taxon>
        <taxon>Metazoa</taxon>
        <taxon>Ecdysozoa</taxon>
        <taxon>Nematoda</taxon>
        <taxon>Chromadorea</taxon>
        <taxon>Rhabditida</taxon>
        <taxon>Rhabditina</taxon>
        <taxon>Rhabditomorpha</taxon>
        <taxon>Strongyloidea</taxon>
        <taxon>Trichostrongylidae</taxon>
        <taxon>Haemonchus</taxon>
    </lineage>
</organism>
<dbReference type="Proteomes" id="UP000025227">
    <property type="component" value="Unplaced"/>
</dbReference>
<keyword evidence="3" id="KW-0472">Membrane</keyword>
<evidence type="ECO:0000256" key="3">
    <source>
        <dbReference type="SAM" id="Phobius"/>
    </source>
</evidence>